<organism evidence="12 13">
    <name type="scientific">Silurus asotus</name>
    <name type="common">Amur catfish</name>
    <name type="synonym">Parasilurus asotus</name>
    <dbReference type="NCBI Taxonomy" id="30991"/>
    <lineage>
        <taxon>Eukaryota</taxon>
        <taxon>Metazoa</taxon>
        <taxon>Chordata</taxon>
        <taxon>Craniata</taxon>
        <taxon>Vertebrata</taxon>
        <taxon>Euteleostomi</taxon>
        <taxon>Actinopterygii</taxon>
        <taxon>Neopterygii</taxon>
        <taxon>Teleostei</taxon>
        <taxon>Ostariophysi</taxon>
        <taxon>Siluriformes</taxon>
        <taxon>Siluridae</taxon>
        <taxon>Silurus</taxon>
    </lineage>
</organism>
<evidence type="ECO:0000256" key="3">
    <source>
        <dbReference type="ARBA" id="ARBA00022989"/>
    </source>
</evidence>
<evidence type="ECO:0000313" key="12">
    <source>
        <dbReference type="EMBL" id="KAI5615292.1"/>
    </source>
</evidence>
<feature type="domain" description="G-protein coupled receptors family 1 profile" evidence="11">
    <location>
        <begin position="35"/>
        <end position="289"/>
    </location>
</feature>
<feature type="non-terminal residue" evidence="12">
    <location>
        <position position="300"/>
    </location>
</feature>
<evidence type="ECO:0000256" key="10">
    <source>
        <dbReference type="SAM" id="Phobius"/>
    </source>
</evidence>
<comment type="caution">
    <text evidence="12">The sequence shown here is derived from an EMBL/GenBank/DDBJ whole genome shotgun (WGS) entry which is preliminary data.</text>
</comment>
<dbReference type="EMBL" id="MU555182">
    <property type="protein sequence ID" value="KAI5615292.1"/>
    <property type="molecule type" value="Genomic_DNA"/>
</dbReference>
<dbReference type="PRINTS" id="PR00237">
    <property type="entry name" value="GPCRRHODOPSN"/>
</dbReference>
<dbReference type="AlphaFoldDB" id="A0AAD5AGS4"/>
<feature type="transmembrane region" description="Helical" evidence="10">
    <location>
        <begin position="98"/>
        <end position="118"/>
    </location>
</feature>
<feature type="transmembrane region" description="Helical" evidence="10">
    <location>
        <begin position="139"/>
        <end position="158"/>
    </location>
</feature>
<keyword evidence="7" id="KW-0325">Glycoprotein</keyword>
<feature type="transmembrane region" description="Helical" evidence="10">
    <location>
        <begin position="189"/>
        <end position="211"/>
    </location>
</feature>
<sequence length="300" mass="34927">SQAMEFANCSLVPNGSEAGLVIFQRVAYTPVFIVGLILNTLVLWRFTRIPKWTETHIFMLNLLLADLLLTLFLPFRIYETYCPMERTHFCTFLISVHYINMYVSIFTITAISVHRYIAVRFPMHSKSGTGASEDRRKKITSGACAFIWVLVITINIIFRKNMYPEFLKTCYERKGWCKMSPGFLLVLEIIGYLLPIVTITICSTQTIWTVLNSIKDIRQRTEEDISVTRKRAVAIITANIIVFIVCFTPIHVAYLLRYIFGEKYRYTHIFYDISEWLATTNCCLDSVGYYFLLKKVFRDK</sequence>
<dbReference type="Pfam" id="PF00001">
    <property type="entry name" value="7tm_1"/>
    <property type="match status" value="1"/>
</dbReference>
<evidence type="ECO:0000256" key="4">
    <source>
        <dbReference type="ARBA" id="ARBA00023040"/>
    </source>
</evidence>
<dbReference type="SUPFAM" id="SSF81321">
    <property type="entry name" value="Family A G protein-coupled receptor-like"/>
    <property type="match status" value="1"/>
</dbReference>
<dbReference type="Proteomes" id="UP001205998">
    <property type="component" value="Unassembled WGS sequence"/>
</dbReference>
<dbReference type="InterPro" id="IPR000276">
    <property type="entry name" value="GPCR_Rhodpsn"/>
</dbReference>
<proteinExistence type="inferred from homology"/>
<comment type="similarity">
    <text evidence="9">Belongs to the G-protein coupled receptor 1 family.</text>
</comment>
<dbReference type="GO" id="GO:0004930">
    <property type="term" value="F:G protein-coupled receptor activity"/>
    <property type="evidence" value="ECO:0007669"/>
    <property type="project" value="UniProtKB-KW"/>
</dbReference>
<dbReference type="GO" id="GO:0005886">
    <property type="term" value="C:plasma membrane"/>
    <property type="evidence" value="ECO:0007669"/>
    <property type="project" value="TreeGrafter"/>
</dbReference>
<reference evidence="12" key="1">
    <citation type="submission" date="2018-07" db="EMBL/GenBank/DDBJ databases">
        <title>Comparative genomics of catfishes provides insights into carnivory and benthic adaptation.</title>
        <authorList>
            <person name="Zhang Y."/>
            <person name="Wang D."/>
            <person name="Peng Z."/>
            <person name="Zheng S."/>
            <person name="Shao F."/>
            <person name="Tao W."/>
        </authorList>
    </citation>
    <scope>NUCLEOTIDE SEQUENCE</scope>
    <source>
        <strain evidence="12">Chongqing</strain>
    </source>
</reference>
<evidence type="ECO:0000256" key="7">
    <source>
        <dbReference type="ARBA" id="ARBA00023180"/>
    </source>
</evidence>
<feature type="transmembrane region" description="Helical" evidence="10">
    <location>
        <begin position="26"/>
        <end position="46"/>
    </location>
</feature>
<protein>
    <submittedName>
        <fullName evidence="12">G-protein coupled receptor 35-like</fullName>
    </submittedName>
</protein>
<dbReference type="PANTHER" id="PTHR24232">
    <property type="entry name" value="G-PROTEIN COUPLED RECEPTOR"/>
    <property type="match status" value="1"/>
</dbReference>
<evidence type="ECO:0000256" key="6">
    <source>
        <dbReference type="ARBA" id="ARBA00023170"/>
    </source>
</evidence>
<keyword evidence="8 9" id="KW-0807">Transducer</keyword>
<dbReference type="GO" id="GO:0035025">
    <property type="term" value="P:positive regulation of Rho protein signal transduction"/>
    <property type="evidence" value="ECO:0007669"/>
    <property type="project" value="TreeGrafter"/>
</dbReference>
<evidence type="ECO:0000256" key="5">
    <source>
        <dbReference type="ARBA" id="ARBA00023136"/>
    </source>
</evidence>
<feature type="transmembrane region" description="Helical" evidence="10">
    <location>
        <begin position="58"/>
        <end position="78"/>
    </location>
</feature>
<keyword evidence="3 10" id="KW-1133">Transmembrane helix</keyword>
<evidence type="ECO:0000259" key="11">
    <source>
        <dbReference type="PROSITE" id="PS50262"/>
    </source>
</evidence>
<keyword evidence="13" id="KW-1185">Reference proteome</keyword>
<accession>A0AAD5AGS4</accession>
<dbReference type="PROSITE" id="PS00237">
    <property type="entry name" value="G_PROTEIN_RECEP_F1_1"/>
    <property type="match status" value="1"/>
</dbReference>
<evidence type="ECO:0000313" key="13">
    <source>
        <dbReference type="Proteomes" id="UP001205998"/>
    </source>
</evidence>
<keyword evidence="6 9" id="KW-0675">Receptor</keyword>
<evidence type="ECO:0000256" key="8">
    <source>
        <dbReference type="ARBA" id="ARBA00023224"/>
    </source>
</evidence>
<dbReference type="PROSITE" id="PS50262">
    <property type="entry name" value="G_PROTEIN_RECEP_F1_2"/>
    <property type="match status" value="1"/>
</dbReference>
<dbReference type="GO" id="GO:0007200">
    <property type="term" value="P:phospholipase C-activating G protein-coupled receptor signaling pathway"/>
    <property type="evidence" value="ECO:0007669"/>
    <property type="project" value="TreeGrafter"/>
</dbReference>
<feature type="transmembrane region" description="Helical" evidence="10">
    <location>
        <begin position="276"/>
        <end position="293"/>
    </location>
</feature>
<keyword evidence="5 10" id="KW-0472">Membrane</keyword>
<dbReference type="Gene3D" id="1.20.1070.10">
    <property type="entry name" value="Rhodopsin 7-helix transmembrane proteins"/>
    <property type="match status" value="1"/>
</dbReference>
<keyword evidence="4 9" id="KW-0297">G-protein coupled receptor</keyword>
<feature type="non-terminal residue" evidence="12">
    <location>
        <position position="1"/>
    </location>
</feature>
<evidence type="ECO:0000256" key="2">
    <source>
        <dbReference type="ARBA" id="ARBA00022692"/>
    </source>
</evidence>
<comment type="subcellular location">
    <subcellularLocation>
        <location evidence="1">Membrane</location>
        <topology evidence="1">Multi-pass membrane protein</topology>
    </subcellularLocation>
</comment>
<evidence type="ECO:0000256" key="9">
    <source>
        <dbReference type="RuleBase" id="RU000688"/>
    </source>
</evidence>
<name>A0AAD5AGS4_SILAS</name>
<feature type="transmembrane region" description="Helical" evidence="10">
    <location>
        <begin position="232"/>
        <end position="256"/>
    </location>
</feature>
<evidence type="ECO:0000256" key="1">
    <source>
        <dbReference type="ARBA" id="ARBA00004141"/>
    </source>
</evidence>
<dbReference type="InterPro" id="IPR017452">
    <property type="entry name" value="GPCR_Rhodpsn_7TM"/>
</dbReference>
<keyword evidence="2 9" id="KW-0812">Transmembrane</keyword>
<gene>
    <name evidence="12" type="ORF">C0J50_10801</name>
</gene>
<dbReference type="PANTHER" id="PTHR24232:SF101">
    <property type="entry name" value="G-PROTEIN COUPLED RECEPTOR 35-LIKE"/>
    <property type="match status" value="1"/>
</dbReference>